<dbReference type="Proteomes" id="UP000320762">
    <property type="component" value="Unassembled WGS sequence"/>
</dbReference>
<name>A0A550CJ74_9AGAR</name>
<dbReference type="InterPro" id="IPR045339">
    <property type="entry name" value="DUF6534"/>
</dbReference>
<accession>A0A550CJ74</accession>
<evidence type="ECO:0000313" key="3">
    <source>
        <dbReference type="EMBL" id="TRM64870.1"/>
    </source>
</evidence>
<dbReference type="EMBL" id="VDMD01000006">
    <property type="protein sequence ID" value="TRM64870.1"/>
    <property type="molecule type" value="Genomic_DNA"/>
</dbReference>
<feature type="transmembrane region" description="Helical" evidence="1">
    <location>
        <begin position="161"/>
        <end position="184"/>
    </location>
</feature>
<reference evidence="3 4" key="1">
    <citation type="journal article" date="2019" name="New Phytol.">
        <title>Comparative genomics reveals unique wood-decay strategies and fruiting body development in the Schizophyllaceae.</title>
        <authorList>
            <person name="Almasi E."/>
            <person name="Sahu N."/>
            <person name="Krizsan K."/>
            <person name="Balint B."/>
            <person name="Kovacs G.M."/>
            <person name="Kiss B."/>
            <person name="Cseklye J."/>
            <person name="Drula E."/>
            <person name="Henrissat B."/>
            <person name="Nagy I."/>
            <person name="Chovatia M."/>
            <person name="Adam C."/>
            <person name="LaButti K."/>
            <person name="Lipzen A."/>
            <person name="Riley R."/>
            <person name="Grigoriev I.V."/>
            <person name="Nagy L.G."/>
        </authorList>
    </citation>
    <scope>NUCLEOTIDE SEQUENCE [LARGE SCALE GENOMIC DNA]</scope>
    <source>
        <strain evidence="3 4">NL-1724</strain>
    </source>
</reference>
<sequence>MGAGLDNTLGATFIGMVIAAALFGITCSQTYFYFGSNTRESKDGTVLASMVTFVVIMDFVHQIAISSWLYTYCVTEFGNTAALSTLPWGFYGMVFPTLFVTFMVQGFYVWRIWQLSGKSWVLAGFIELCSIAQAGSLIYYIVATIVTVTSAEQLTTELQKYVILVNGLGAGTDILITLAMLALLKQSRTAIKRTNRLIRTITILSVTTGMASTLCAVGVLSMAVAFPGQQIMMAFYFMLTKVYTNSFLGTLNVRDHLREASERAKWISTASFMFTRSRDNNAATTNGPVRTTQPAHTVHELGDLKQDPLHSQEETGDDEHAHISVKIDRAADCTQ</sequence>
<feature type="transmembrane region" description="Helical" evidence="1">
    <location>
        <begin position="231"/>
        <end position="253"/>
    </location>
</feature>
<keyword evidence="1" id="KW-0812">Transmembrane</keyword>
<feature type="transmembrane region" description="Helical" evidence="1">
    <location>
        <begin position="12"/>
        <end position="34"/>
    </location>
</feature>
<protein>
    <recommendedName>
        <fullName evidence="2">DUF6534 domain-containing protein</fullName>
    </recommendedName>
</protein>
<gene>
    <name evidence="3" type="ORF">BD626DRAFT_490179</name>
</gene>
<dbReference type="AlphaFoldDB" id="A0A550CJ74"/>
<feature type="transmembrane region" description="Helical" evidence="1">
    <location>
        <begin position="196"/>
        <end position="225"/>
    </location>
</feature>
<keyword evidence="4" id="KW-1185">Reference proteome</keyword>
<keyword evidence="1" id="KW-0472">Membrane</keyword>
<dbReference type="OrthoDB" id="2535105at2759"/>
<dbReference type="PANTHER" id="PTHR40465">
    <property type="entry name" value="CHROMOSOME 1, WHOLE GENOME SHOTGUN SEQUENCE"/>
    <property type="match status" value="1"/>
</dbReference>
<comment type="caution">
    <text evidence="3">The sequence shown here is derived from an EMBL/GenBank/DDBJ whole genome shotgun (WGS) entry which is preliminary data.</text>
</comment>
<keyword evidence="1" id="KW-1133">Transmembrane helix</keyword>
<organism evidence="3 4">
    <name type="scientific">Schizophyllum amplum</name>
    <dbReference type="NCBI Taxonomy" id="97359"/>
    <lineage>
        <taxon>Eukaryota</taxon>
        <taxon>Fungi</taxon>
        <taxon>Dikarya</taxon>
        <taxon>Basidiomycota</taxon>
        <taxon>Agaricomycotina</taxon>
        <taxon>Agaricomycetes</taxon>
        <taxon>Agaricomycetidae</taxon>
        <taxon>Agaricales</taxon>
        <taxon>Schizophyllaceae</taxon>
        <taxon>Schizophyllum</taxon>
    </lineage>
</organism>
<feature type="transmembrane region" description="Helical" evidence="1">
    <location>
        <begin position="90"/>
        <end position="108"/>
    </location>
</feature>
<dbReference type="PANTHER" id="PTHR40465:SF1">
    <property type="entry name" value="DUF6534 DOMAIN-CONTAINING PROTEIN"/>
    <property type="match status" value="1"/>
</dbReference>
<evidence type="ECO:0000313" key="4">
    <source>
        <dbReference type="Proteomes" id="UP000320762"/>
    </source>
</evidence>
<feature type="domain" description="DUF6534" evidence="2">
    <location>
        <begin position="170"/>
        <end position="256"/>
    </location>
</feature>
<feature type="transmembrane region" description="Helical" evidence="1">
    <location>
        <begin position="46"/>
        <end position="70"/>
    </location>
</feature>
<proteinExistence type="predicted"/>
<feature type="transmembrane region" description="Helical" evidence="1">
    <location>
        <begin position="120"/>
        <end position="141"/>
    </location>
</feature>
<evidence type="ECO:0000256" key="1">
    <source>
        <dbReference type="SAM" id="Phobius"/>
    </source>
</evidence>
<dbReference type="Pfam" id="PF20152">
    <property type="entry name" value="DUF6534"/>
    <property type="match status" value="1"/>
</dbReference>
<evidence type="ECO:0000259" key="2">
    <source>
        <dbReference type="Pfam" id="PF20152"/>
    </source>
</evidence>
<dbReference type="STRING" id="97359.A0A550CJ74"/>